<dbReference type="GeneID" id="34614749"/>
<dbReference type="RefSeq" id="XP_022576529.1">
    <property type="nucleotide sequence ID" value="XM_022728285.1"/>
</dbReference>
<name>A0A1L9S4E5_9EURO</name>
<accession>A0A1L9S4E5</accession>
<dbReference type="STRING" id="1073090.A0A1L9S4E5"/>
<dbReference type="EMBL" id="KV878381">
    <property type="protein sequence ID" value="OJJ42019.1"/>
    <property type="molecule type" value="Genomic_DNA"/>
</dbReference>
<feature type="non-terminal residue" evidence="1">
    <location>
        <position position="219"/>
    </location>
</feature>
<evidence type="ECO:0000313" key="1">
    <source>
        <dbReference type="EMBL" id="OJJ42019.1"/>
    </source>
</evidence>
<dbReference type="Proteomes" id="UP000184188">
    <property type="component" value="Unassembled WGS sequence"/>
</dbReference>
<keyword evidence="2" id="KW-1185">Reference proteome</keyword>
<dbReference type="VEuPathDB" id="FungiDB:ASPZODRAFT_37193"/>
<gene>
    <name evidence="1" type="ORF">ASPZODRAFT_37193</name>
</gene>
<reference evidence="2" key="1">
    <citation type="journal article" date="2017" name="Genome Biol.">
        <title>Comparative genomics reveals high biological diversity and specific adaptations in the industrially and medically important fungal genus Aspergillus.</title>
        <authorList>
            <person name="de Vries R.P."/>
            <person name="Riley R."/>
            <person name="Wiebenga A."/>
            <person name="Aguilar-Osorio G."/>
            <person name="Amillis S."/>
            <person name="Uchima C.A."/>
            <person name="Anderluh G."/>
            <person name="Asadollahi M."/>
            <person name="Askin M."/>
            <person name="Barry K."/>
            <person name="Battaglia E."/>
            <person name="Bayram O."/>
            <person name="Benocci T."/>
            <person name="Braus-Stromeyer S.A."/>
            <person name="Caldana C."/>
            <person name="Canovas D."/>
            <person name="Cerqueira G.C."/>
            <person name="Chen F."/>
            <person name="Chen W."/>
            <person name="Choi C."/>
            <person name="Clum A."/>
            <person name="Dos Santos R.A."/>
            <person name="Damasio A.R."/>
            <person name="Diallinas G."/>
            <person name="Emri T."/>
            <person name="Fekete E."/>
            <person name="Flipphi M."/>
            <person name="Freyberg S."/>
            <person name="Gallo A."/>
            <person name="Gournas C."/>
            <person name="Habgood R."/>
            <person name="Hainaut M."/>
            <person name="Harispe M.L."/>
            <person name="Henrissat B."/>
            <person name="Hilden K.S."/>
            <person name="Hope R."/>
            <person name="Hossain A."/>
            <person name="Karabika E."/>
            <person name="Karaffa L."/>
            <person name="Karanyi Z."/>
            <person name="Krasevec N."/>
            <person name="Kuo A."/>
            <person name="Kusch H."/>
            <person name="LaButti K."/>
            <person name="Lagendijk E.L."/>
            <person name="Lapidus A."/>
            <person name="Levasseur A."/>
            <person name="Lindquist E."/>
            <person name="Lipzen A."/>
            <person name="Logrieco A.F."/>
            <person name="MacCabe A."/>
            <person name="Maekelae M.R."/>
            <person name="Malavazi I."/>
            <person name="Melin P."/>
            <person name="Meyer V."/>
            <person name="Mielnichuk N."/>
            <person name="Miskei M."/>
            <person name="Molnar A.P."/>
            <person name="Mule G."/>
            <person name="Ngan C.Y."/>
            <person name="Orejas M."/>
            <person name="Orosz E."/>
            <person name="Ouedraogo J.P."/>
            <person name="Overkamp K.M."/>
            <person name="Park H.-S."/>
            <person name="Perrone G."/>
            <person name="Piumi F."/>
            <person name="Punt P.J."/>
            <person name="Ram A.F."/>
            <person name="Ramon A."/>
            <person name="Rauscher S."/>
            <person name="Record E."/>
            <person name="Riano-Pachon D.M."/>
            <person name="Robert V."/>
            <person name="Roehrig J."/>
            <person name="Ruller R."/>
            <person name="Salamov A."/>
            <person name="Salih N.S."/>
            <person name="Samson R.A."/>
            <person name="Sandor E."/>
            <person name="Sanguinetti M."/>
            <person name="Schuetze T."/>
            <person name="Sepcic K."/>
            <person name="Shelest E."/>
            <person name="Sherlock G."/>
            <person name="Sophianopoulou V."/>
            <person name="Squina F.M."/>
            <person name="Sun H."/>
            <person name="Susca A."/>
            <person name="Todd R.B."/>
            <person name="Tsang A."/>
            <person name="Unkles S.E."/>
            <person name="van de Wiele N."/>
            <person name="van Rossen-Uffink D."/>
            <person name="Oliveira J.V."/>
            <person name="Vesth T.C."/>
            <person name="Visser J."/>
            <person name="Yu J.-H."/>
            <person name="Zhou M."/>
            <person name="Andersen M.R."/>
            <person name="Archer D.B."/>
            <person name="Baker S.E."/>
            <person name="Benoit I."/>
            <person name="Brakhage A.A."/>
            <person name="Braus G.H."/>
            <person name="Fischer R."/>
            <person name="Frisvad J.C."/>
            <person name="Goldman G.H."/>
            <person name="Houbraken J."/>
            <person name="Oakley B."/>
            <person name="Pocsi I."/>
            <person name="Scazzocchio C."/>
            <person name="Seiboth B."/>
            <person name="vanKuyk P.A."/>
            <person name="Wortman J."/>
            <person name="Dyer P.S."/>
            <person name="Grigoriev I.V."/>
        </authorList>
    </citation>
    <scope>NUCLEOTIDE SEQUENCE [LARGE SCALE GENOMIC DNA]</scope>
    <source>
        <strain evidence="2">CBS 506.65</strain>
    </source>
</reference>
<organism evidence="1 2">
    <name type="scientific">Penicilliopsis zonata CBS 506.65</name>
    <dbReference type="NCBI Taxonomy" id="1073090"/>
    <lineage>
        <taxon>Eukaryota</taxon>
        <taxon>Fungi</taxon>
        <taxon>Dikarya</taxon>
        <taxon>Ascomycota</taxon>
        <taxon>Pezizomycotina</taxon>
        <taxon>Eurotiomycetes</taxon>
        <taxon>Eurotiomycetidae</taxon>
        <taxon>Eurotiales</taxon>
        <taxon>Aspergillaceae</taxon>
        <taxon>Penicilliopsis</taxon>
    </lineage>
</organism>
<feature type="non-terminal residue" evidence="1">
    <location>
        <position position="1"/>
    </location>
</feature>
<sequence>GDVAMKWLRVMDTAKNRNSFTWPHMREDGTNSFRLSDHVWIWSSIKAISILLNWEKMIKDDRKDRTKRKGSLEDPASFSTQRIPLMHNTRSPRETRFEFHDSDTVLFYPLVAGQKMLEPKQKLWSRLIQIQKRFLSAQEVDHDNPLRYGLEILTRHLGVSHPASKTTPDYPSRMLYESMLPSGLFPEQITNSWGVKSNIDHQDHLLHVPFEIAFLLYTT</sequence>
<evidence type="ECO:0000313" key="2">
    <source>
        <dbReference type="Proteomes" id="UP000184188"/>
    </source>
</evidence>
<protein>
    <submittedName>
        <fullName evidence="1">Uncharacterized protein</fullName>
    </submittedName>
</protein>
<proteinExistence type="predicted"/>
<dbReference type="AlphaFoldDB" id="A0A1L9S4E5"/>
<dbReference type="OrthoDB" id="5361176at2759"/>